<gene>
    <name evidence="1" type="ORF">AVEN_170321_1</name>
</gene>
<dbReference type="EMBL" id="BGPR01000167">
    <property type="protein sequence ID" value="GBM01267.1"/>
    <property type="molecule type" value="Genomic_DNA"/>
</dbReference>
<reference evidence="1 2" key="1">
    <citation type="journal article" date="2019" name="Sci. Rep.">
        <title>Orb-weaving spider Araneus ventricosus genome elucidates the spidroin gene catalogue.</title>
        <authorList>
            <person name="Kono N."/>
            <person name="Nakamura H."/>
            <person name="Ohtoshi R."/>
            <person name="Moran D.A.P."/>
            <person name="Shinohara A."/>
            <person name="Yoshida Y."/>
            <person name="Fujiwara M."/>
            <person name="Mori M."/>
            <person name="Tomita M."/>
            <person name="Arakawa K."/>
        </authorList>
    </citation>
    <scope>NUCLEOTIDE SEQUENCE [LARGE SCALE GENOMIC DNA]</scope>
</reference>
<organism evidence="1 2">
    <name type="scientific">Araneus ventricosus</name>
    <name type="common">Orbweaver spider</name>
    <name type="synonym">Epeira ventricosa</name>
    <dbReference type="NCBI Taxonomy" id="182803"/>
    <lineage>
        <taxon>Eukaryota</taxon>
        <taxon>Metazoa</taxon>
        <taxon>Ecdysozoa</taxon>
        <taxon>Arthropoda</taxon>
        <taxon>Chelicerata</taxon>
        <taxon>Arachnida</taxon>
        <taxon>Araneae</taxon>
        <taxon>Araneomorphae</taxon>
        <taxon>Entelegynae</taxon>
        <taxon>Araneoidea</taxon>
        <taxon>Araneidae</taxon>
        <taxon>Araneus</taxon>
    </lineage>
</organism>
<comment type="caution">
    <text evidence="1">The sequence shown here is derived from an EMBL/GenBank/DDBJ whole genome shotgun (WGS) entry which is preliminary data.</text>
</comment>
<sequence>MFEIRFRQRSTAYLMQVKSVVFKRPPASVDQLLCSIGRDGPLEEAGIRRQKIQCPRPDTTNHSPCASACYLSWEVKRLLAGVMGNFGELCMVPVSS</sequence>
<protein>
    <submittedName>
        <fullName evidence="1">Uncharacterized protein</fullName>
    </submittedName>
</protein>
<evidence type="ECO:0000313" key="1">
    <source>
        <dbReference type="EMBL" id="GBM01267.1"/>
    </source>
</evidence>
<evidence type="ECO:0000313" key="2">
    <source>
        <dbReference type="Proteomes" id="UP000499080"/>
    </source>
</evidence>
<dbReference type="AlphaFoldDB" id="A0A4Y2CC15"/>
<proteinExistence type="predicted"/>
<dbReference type="Proteomes" id="UP000499080">
    <property type="component" value="Unassembled WGS sequence"/>
</dbReference>
<name>A0A4Y2CC15_ARAVE</name>
<accession>A0A4Y2CC15</accession>
<keyword evidence="2" id="KW-1185">Reference proteome</keyword>